<feature type="compositionally biased region" description="Low complexity" evidence="7">
    <location>
        <begin position="209"/>
        <end position="225"/>
    </location>
</feature>
<feature type="compositionally biased region" description="Acidic residues" evidence="7">
    <location>
        <begin position="286"/>
        <end position="297"/>
    </location>
</feature>
<evidence type="ECO:0000256" key="1">
    <source>
        <dbReference type="ARBA" id="ARBA00004540"/>
    </source>
</evidence>
<accession>F1A2M7</accession>
<feature type="transmembrane region" description="Helical" evidence="8">
    <location>
        <begin position="561"/>
        <end position="583"/>
    </location>
</feature>
<organism evidence="10 11">
    <name type="scientific">Dictyostelium purpureum</name>
    <name type="common">Slime mold</name>
    <dbReference type="NCBI Taxonomy" id="5786"/>
    <lineage>
        <taxon>Eukaryota</taxon>
        <taxon>Amoebozoa</taxon>
        <taxon>Evosea</taxon>
        <taxon>Eumycetozoa</taxon>
        <taxon>Dictyostelia</taxon>
        <taxon>Dictyosteliales</taxon>
        <taxon>Dictyosteliaceae</taxon>
        <taxon>Dictyostelium</taxon>
    </lineage>
</organism>
<reference evidence="11" key="1">
    <citation type="journal article" date="2011" name="Genome Biol.">
        <title>Comparative genomics of the social amoebae Dictyostelium discoideum and Dictyostelium purpureum.</title>
        <authorList>
            <consortium name="US DOE Joint Genome Institute (JGI-PGF)"/>
            <person name="Sucgang R."/>
            <person name="Kuo A."/>
            <person name="Tian X."/>
            <person name="Salerno W."/>
            <person name="Parikh A."/>
            <person name="Feasley C.L."/>
            <person name="Dalin E."/>
            <person name="Tu H."/>
            <person name="Huang E."/>
            <person name="Barry K."/>
            <person name="Lindquist E."/>
            <person name="Shapiro H."/>
            <person name="Bruce D."/>
            <person name="Schmutz J."/>
            <person name="Salamov A."/>
            <person name="Fey P."/>
            <person name="Gaudet P."/>
            <person name="Anjard C."/>
            <person name="Babu M.M."/>
            <person name="Basu S."/>
            <person name="Bushmanova Y."/>
            <person name="van der Wel H."/>
            <person name="Katoh-Kurasawa M."/>
            <person name="Dinh C."/>
            <person name="Coutinho P.M."/>
            <person name="Saito T."/>
            <person name="Elias M."/>
            <person name="Schaap P."/>
            <person name="Kay R.R."/>
            <person name="Henrissat B."/>
            <person name="Eichinger L."/>
            <person name="Rivero F."/>
            <person name="Putnam N.H."/>
            <person name="West C.M."/>
            <person name="Loomis W.F."/>
            <person name="Chisholm R.L."/>
            <person name="Shaulsky G."/>
            <person name="Strassmann J.E."/>
            <person name="Queller D.C."/>
            <person name="Kuspa A."/>
            <person name="Grigoriev I.V."/>
        </authorList>
    </citation>
    <scope>NUCLEOTIDE SEQUENCE [LARGE SCALE GENOMIC DNA]</scope>
    <source>
        <strain evidence="11">QSDP1</strain>
    </source>
</reference>
<proteinExistence type="predicted"/>
<feature type="compositionally biased region" description="Basic and acidic residues" evidence="7">
    <location>
        <begin position="197"/>
        <end position="208"/>
    </location>
</feature>
<feature type="compositionally biased region" description="Polar residues" evidence="7">
    <location>
        <begin position="466"/>
        <end position="476"/>
    </location>
</feature>
<dbReference type="GO" id="GO:0034399">
    <property type="term" value="C:nuclear periphery"/>
    <property type="evidence" value="ECO:0000318"/>
    <property type="project" value="GO_Central"/>
</dbReference>
<evidence type="ECO:0000256" key="4">
    <source>
        <dbReference type="ARBA" id="ARBA00022989"/>
    </source>
</evidence>
<dbReference type="Proteomes" id="UP000001064">
    <property type="component" value="Unassembled WGS sequence"/>
</dbReference>
<dbReference type="AlphaFoldDB" id="F1A2M7"/>
<dbReference type="PANTHER" id="PTHR47808">
    <property type="entry name" value="INNER NUCLEAR MEMBRANE PROTEIN HEH2-RELATED"/>
    <property type="match status" value="1"/>
</dbReference>
<protein>
    <recommendedName>
        <fullName evidence="9">Man1/Src1-like C-terminal domain-containing protein</fullName>
    </recommendedName>
</protein>
<feature type="domain" description="Man1/Src1-like C-terminal" evidence="9">
    <location>
        <begin position="604"/>
        <end position="864"/>
    </location>
</feature>
<feature type="compositionally biased region" description="Polar residues" evidence="7">
    <location>
        <begin position="446"/>
        <end position="457"/>
    </location>
</feature>
<feature type="compositionally biased region" description="Basic and acidic residues" evidence="7">
    <location>
        <begin position="158"/>
        <end position="174"/>
    </location>
</feature>
<dbReference type="InterPro" id="IPR041885">
    <property type="entry name" value="MAN1_winged_helix_dom"/>
</dbReference>
<feature type="compositionally biased region" description="Polar residues" evidence="7">
    <location>
        <begin position="60"/>
        <end position="75"/>
    </location>
</feature>
<dbReference type="InterPro" id="IPR018996">
    <property type="entry name" value="Man1/Src1-like_C"/>
</dbReference>
<feature type="region of interest" description="Disordered" evidence="7">
    <location>
        <begin position="1"/>
        <end position="227"/>
    </location>
</feature>
<feature type="compositionally biased region" description="Low complexity" evidence="7">
    <location>
        <begin position="98"/>
        <end position="155"/>
    </location>
</feature>
<dbReference type="Pfam" id="PF09402">
    <property type="entry name" value="MSC"/>
    <property type="match status" value="1"/>
</dbReference>
<feature type="compositionally biased region" description="Low complexity" evidence="7">
    <location>
        <begin position="346"/>
        <end position="356"/>
    </location>
</feature>
<dbReference type="eggNOG" id="ENOG502RGQQ">
    <property type="taxonomic scope" value="Eukaryota"/>
</dbReference>
<feature type="compositionally biased region" description="Basic and acidic residues" evidence="7">
    <location>
        <begin position="266"/>
        <end position="277"/>
    </location>
</feature>
<keyword evidence="4 8" id="KW-1133">Transmembrane helix</keyword>
<feature type="compositionally biased region" description="Low complexity" evidence="7">
    <location>
        <begin position="429"/>
        <end position="442"/>
    </location>
</feature>
<evidence type="ECO:0000256" key="5">
    <source>
        <dbReference type="ARBA" id="ARBA00023136"/>
    </source>
</evidence>
<feature type="compositionally biased region" description="Acidic residues" evidence="7">
    <location>
        <begin position="325"/>
        <end position="334"/>
    </location>
</feature>
<dbReference type="RefSeq" id="XP_003293923.1">
    <property type="nucleotide sequence ID" value="XM_003293875.1"/>
</dbReference>
<dbReference type="GeneID" id="10505237"/>
<dbReference type="InParanoid" id="F1A2M7"/>
<comment type="subcellular location">
    <subcellularLocation>
        <location evidence="1">Nucleus inner membrane</location>
    </subcellularLocation>
</comment>
<evidence type="ECO:0000313" key="11">
    <source>
        <dbReference type="Proteomes" id="UP000001064"/>
    </source>
</evidence>
<feature type="region of interest" description="Disordered" evidence="7">
    <location>
        <begin position="262"/>
        <end position="391"/>
    </location>
</feature>
<gene>
    <name evidence="10" type="ORF">DICPUDRAFT_158846</name>
</gene>
<dbReference type="GO" id="GO:0071763">
    <property type="term" value="P:nuclear membrane organization"/>
    <property type="evidence" value="ECO:0000318"/>
    <property type="project" value="GO_Central"/>
</dbReference>
<feature type="compositionally biased region" description="Basic and acidic residues" evidence="7">
    <location>
        <begin position="76"/>
        <end position="97"/>
    </location>
</feature>
<dbReference type="GO" id="GO:0003682">
    <property type="term" value="F:chromatin binding"/>
    <property type="evidence" value="ECO:0007669"/>
    <property type="project" value="InterPro"/>
</dbReference>
<evidence type="ECO:0000256" key="2">
    <source>
        <dbReference type="ARBA" id="ARBA00022553"/>
    </source>
</evidence>
<dbReference type="EMBL" id="GL871418">
    <property type="protein sequence ID" value="EGC29553.1"/>
    <property type="molecule type" value="Genomic_DNA"/>
</dbReference>
<dbReference type="OMA" id="ECGSKDT"/>
<dbReference type="FunCoup" id="F1A2M7">
    <property type="interactions" value="287"/>
</dbReference>
<dbReference type="Gene3D" id="1.10.10.1180">
    <property type="entry name" value="MAN1, winged-helix domain"/>
    <property type="match status" value="1"/>
</dbReference>
<dbReference type="VEuPathDB" id="AmoebaDB:DICPUDRAFT_158846"/>
<keyword evidence="6" id="KW-0539">Nucleus</keyword>
<dbReference type="InterPro" id="IPR044780">
    <property type="entry name" value="Heh2/Src1"/>
</dbReference>
<sequence>MSEDNKPTSRISSVKKKLQSAGLTDQPSGTQRVSSIVAKSKDPSSLTNSTSGSLLRKKLTNTIASSGSTIANSLKQTDDEIKKTRRKSFGEQKEKETSPTITTTTINTTSKLKPKSTLTSSTIGKPSSSSSSSLSNSKLSITPSSTTSKLTKSTTAADQKEKVVTKKTSSEEKSTASTSTILPPAPSLLSSVIYTKPLKDSDDNKKETTATTTTTTTNTTSTPTTPSINKVVKSLKRKSIESGNIFQFDQAKEEAVAAIINTETQISKDKSEKDITKKKQRVTINSDEEDDQEEFEESGLKKKKSSKSGEKKKKSSSKKSKSTEDEADMNEEGNEEKKKKKKKRVSTIISTSTTGTEEVESLFDGSSSVIGTTSNVATKKSKSYPKTPLPNKIKSYDEIMEEHDEEIAQQPQQPIQTNNSINTATITNQPQYYQPPTKTPSYFNDKFSNSSNRNKNVYYTPKSAPATPNTTSQSIHNYPESPSPAAVANGFEYSDSPITIPNISNISFNSDRDISFQTDEQFLNAEADEDYDSKKQLKFAQKQEKMKIISNSKLGESKLRYVLLVISFATWFYLLFLLFSFFYHFNDPIFCDTGVIPKKFGDKLSCIPCPDKGICMNGLFDSCIDGYVPRDNECILNPNKVESLVSTISQIDLILRDRRGLYECGSKDTFHMTADELMKEITKRNWFSKNKAIESFNTILDFVDNRRDSEEIGLDSKLLSPISVTFEDEQFKYYTNNQGIRPLWCQTMFFFKNLIKSNLHYIGIVIIGILTFKGYQYNNKKKQEELLAIDFYTKKAIRVLQERKEFEESYVSELFLKDEVVGTTDDKKLNRIWTKVLEKLESNVKILNTVRYIHGESRPTFEWADNKTPRKSIQSPIEFDHDEKSKDFGYEQPSFDDSFN</sequence>
<dbReference type="KEGG" id="dpp:DICPUDRAFT_158846"/>
<feature type="transmembrane region" description="Helical" evidence="8">
    <location>
        <begin position="758"/>
        <end position="775"/>
    </location>
</feature>
<dbReference type="GO" id="GO:0005652">
    <property type="term" value="C:nuclear lamina"/>
    <property type="evidence" value="ECO:0007669"/>
    <property type="project" value="EnsemblProtists"/>
</dbReference>
<dbReference type="OrthoDB" id="20858at2759"/>
<feature type="region of interest" description="Disordered" evidence="7">
    <location>
        <begin position="429"/>
        <end position="481"/>
    </location>
</feature>
<evidence type="ECO:0000256" key="7">
    <source>
        <dbReference type="SAM" id="MobiDB-lite"/>
    </source>
</evidence>
<evidence type="ECO:0000256" key="3">
    <source>
        <dbReference type="ARBA" id="ARBA00022692"/>
    </source>
</evidence>
<keyword evidence="2" id="KW-0597">Phosphoprotein</keyword>
<name>F1A2M7_DICPU</name>
<feature type="compositionally biased region" description="Basic and acidic residues" evidence="7">
    <location>
        <begin position="878"/>
        <end position="889"/>
    </location>
</feature>
<evidence type="ECO:0000313" key="10">
    <source>
        <dbReference type="EMBL" id="EGC29553.1"/>
    </source>
</evidence>
<evidence type="ECO:0000256" key="8">
    <source>
        <dbReference type="SAM" id="Phobius"/>
    </source>
</evidence>
<feature type="compositionally biased region" description="Low complexity" evidence="7">
    <location>
        <begin position="44"/>
        <end position="54"/>
    </location>
</feature>
<evidence type="ECO:0000256" key="6">
    <source>
        <dbReference type="ARBA" id="ARBA00023242"/>
    </source>
</evidence>
<feature type="compositionally biased region" description="Polar residues" evidence="7">
    <location>
        <begin position="364"/>
        <end position="378"/>
    </location>
</feature>
<keyword evidence="11" id="KW-1185">Reference proteome</keyword>
<feature type="compositionally biased region" description="Polar residues" evidence="7">
    <location>
        <begin position="21"/>
        <end position="34"/>
    </location>
</feature>
<keyword evidence="5 8" id="KW-0472">Membrane</keyword>
<dbReference type="PANTHER" id="PTHR47808:SF2">
    <property type="entry name" value="LEM DOMAIN-CONTAINING PROTEIN 2"/>
    <property type="match status" value="1"/>
</dbReference>
<keyword evidence="3 8" id="KW-0812">Transmembrane</keyword>
<feature type="region of interest" description="Disordered" evidence="7">
    <location>
        <begin position="863"/>
        <end position="900"/>
    </location>
</feature>
<feature type="compositionally biased region" description="Basic residues" evidence="7">
    <location>
        <begin position="301"/>
        <end position="320"/>
    </location>
</feature>
<dbReference type="GO" id="GO:0005637">
    <property type="term" value="C:nuclear inner membrane"/>
    <property type="evidence" value="ECO:0000318"/>
    <property type="project" value="GO_Central"/>
</dbReference>
<evidence type="ECO:0000259" key="9">
    <source>
        <dbReference type="Pfam" id="PF09402"/>
    </source>
</evidence>